<evidence type="ECO:0000256" key="4">
    <source>
        <dbReference type="ARBA" id="ARBA00022630"/>
    </source>
</evidence>
<dbReference type="Gene3D" id="3.50.50.60">
    <property type="entry name" value="FAD/NAD(P)-binding domain"/>
    <property type="match status" value="2"/>
</dbReference>
<evidence type="ECO:0000259" key="8">
    <source>
        <dbReference type="Pfam" id="PF01494"/>
    </source>
</evidence>
<dbReference type="PRINTS" id="PR00420">
    <property type="entry name" value="RNGMNOXGNASE"/>
</dbReference>
<evidence type="ECO:0000256" key="7">
    <source>
        <dbReference type="ARBA" id="ARBA00023033"/>
    </source>
</evidence>
<dbReference type="Pfam" id="PF01494">
    <property type="entry name" value="FAD_binding_3"/>
    <property type="match status" value="1"/>
</dbReference>
<dbReference type="Proteomes" id="UP001257914">
    <property type="component" value="Unassembled WGS sequence"/>
</dbReference>
<keyword evidence="10" id="KW-1185">Reference proteome</keyword>
<evidence type="ECO:0000256" key="1">
    <source>
        <dbReference type="ARBA" id="ARBA00001974"/>
    </source>
</evidence>
<evidence type="ECO:0000313" key="10">
    <source>
        <dbReference type="Proteomes" id="UP001257914"/>
    </source>
</evidence>
<feature type="domain" description="FAD-binding" evidence="8">
    <location>
        <begin position="12"/>
        <end position="353"/>
    </location>
</feature>
<evidence type="ECO:0000313" key="9">
    <source>
        <dbReference type="EMBL" id="MDU0111539.1"/>
    </source>
</evidence>
<sequence length="402" mass="44923">MTKGSDLKEQFYDVVIVGGGMVGAAQAAALVKQQKRVLVIEKYIPNSDVLAQIPLRVSAINLASEQYLTELGVWSHIGETSKCMFNQLATWEQRHKPVIFSATDIQKSHLGYLIRNEALQLAAYDELNNTADHAVDIITDCKLTSIDQTNEQVSVQLTNHVSNETIIFHCSLLIGADGAFSQVRSLTDIGTTGWDYQQHCLSLTIKTDFPTQHITWQEFQPSGPKAFLPLEDGYSVLIWYDNAEELQQLVQLSNEQLKNQVLTRFPDLAGEFDVVAKASFPLTRRQANQYIKGRVVLVGDSAHTINPLAGQGVNIGYKDVEVLSQLLEEIDIKQSETLSAVLKQYENIRKRESQLMSLAMDSFYNLFSNDKAAVKLLRGGLLTLANKFEWAKKQVLKKAVGY</sequence>
<dbReference type="PANTHER" id="PTHR43876:SF10">
    <property type="entry name" value="3-DEMETHOXYUBIQUINOL 3-HYDROXYLASE"/>
    <property type="match status" value="1"/>
</dbReference>
<dbReference type="SUPFAM" id="SSF51905">
    <property type="entry name" value="FAD/NAD(P)-binding domain"/>
    <property type="match status" value="1"/>
</dbReference>
<reference evidence="9 10" key="1">
    <citation type="submission" date="2023-10" db="EMBL/GenBank/DDBJ databases">
        <title>Psychrosphaera aquimaarina strain SW33 isolated from seawater.</title>
        <authorList>
            <person name="Bayburt H."/>
            <person name="Kim J.M."/>
            <person name="Choi B.J."/>
            <person name="Jeon C.O."/>
        </authorList>
    </citation>
    <scope>NUCLEOTIDE SEQUENCE [LARGE SCALE GENOMIC DNA]</scope>
    <source>
        <strain evidence="9 10">KCTC 52743</strain>
    </source>
</reference>
<evidence type="ECO:0000256" key="3">
    <source>
        <dbReference type="ARBA" id="ARBA00005349"/>
    </source>
</evidence>
<dbReference type="InterPro" id="IPR010971">
    <property type="entry name" value="UbiH/COQ6"/>
</dbReference>
<accession>A0ABU3QW76</accession>
<dbReference type="EMBL" id="JAWCUA010000001">
    <property type="protein sequence ID" value="MDU0111539.1"/>
    <property type="molecule type" value="Genomic_DNA"/>
</dbReference>
<keyword evidence="6" id="KW-0560">Oxidoreductase</keyword>
<dbReference type="InterPro" id="IPR036188">
    <property type="entry name" value="FAD/NAD-bd_sf"/>
</dbReference>
<dbReference type="RefSeq" id="WP_315945487.1">
    <property type="nucleotide sequence ID" value="NZ_JAWCUA010000001.1"/>
</dbReference>
<comment type="similarity">
    <text evidence="3">Belongs to the UbiH/COQ6 family.</text>
</comment>
<gene>
    <name evidence="9" type="ORF">RT723_00595</name>
</gene>
<proteinExistence type="inferred from homology"/>
<dbReference type="NCBIfam" id="TIGR01988">
    <property type="entry name" value="Ubi-OHases"/>
    <property type="match status" value="1"/>
</dbReference>
<comment type="caution">
    <text evidence="9">The sequence shown here is derived from an EMBL/GenBank/DDBJ whole genome shotgun (WGS) entry which is preliminary data.</text>
</comment>
<keyword evidence="5" id="KW-0274">FAD</keyword>
<name>A0ABU3QW76_9GAMM</name>
<evidence type="ECO:0000256" key="5">
    <source>
        <dbReference type="ARBA" id="ARBA00022827"/>
    </source>
</evidence>
<evidence type="ECO:0000256" key="2">
    <source>
        <dbReference type="ARBA" id="ARBA00004749"/>
    </source>
</evidence>
<comment type="cofactor">
    <cofactor evidence="1">
        <name>FAD</name>
        <dbReference type="ChEBI" id="CHEBI:57692"/>
    </cofactor>
</comment>
<keyword evidence="7 9" id="KW-0503">Monooxygenase</keyword>
<dbReference type="GO" id="GO:0004497">
    <property type="term" value="F:monooxygenase activity"/>
    <property type="evidence" value="ECO:0007669"/>
    <property type="project" value="UniProtKB-KW"/>
</dbReference>
<organism evidence="9 10">
    <name type="scientific">Psychrosphaera aquimarina</name>
    <dbReference type="NCBI Taxonomy" id="2044854"/>
    <lineage>
        <taxon>Bacteria</taxon>
        <taxon>Pseudomonadati</taxon>
        <taxon>Pseudomonadota</taxon>
        <taxon>Gammaproteobacteria</taxon>
        <taxon>Alteromonadales</taxon>
        <taxon>Pseudoalteromonadaceae</taxon>
        <taxon>Psychrosphaera</taxon>
    </lineage>
</organism>
<evidence type="ECO:0000256" key="6">
    <source>
        <dbReference type="ARBA" id="ARBA00023002"/>
    </source>
</evidence>
<keyword evidence="4" id="KW-0285">Flavoprotein</keyword>
<comment type="pathway">
    <text evidence="2">Cofactor biosynthesis; ubiquinone biosynthesis.</text>
</comment>
<protein>
    <submittedName>
        <fullName evidence="9">FAD-dependent monooxygenase</fullName>
    </submittedName>
</protein>
<dbReference type="InterPro" id="IPR002938">
    <property type="entry name" value="FAD-bd"/>
</dbReference>
<dbReference type="InterPro" id="IPR051205">
    <property type="entry name" value="UbiH/COQ6_monooxygenase"/>
</dbReference>
<dbReference type="PANTHER" id="PTHR43876">
    <property type="entry name" value="UBIQUINONE BIOSYNTHESIS MONOOXYGENASE COQ6, MITOCHONDRIAL"/>
    <property type="match status" value="1"/>
</dbReference>